<proteinExistence type="inferred from homology"/>
<dbReference type="GO" id="GO:0003677">
    <property type="term" value="F:DNA binding"/>
    <property type="evidence" value="ECO:0007669"/>
    <property type="project" value="UniProtKB-KW"/>
</dbReference>
<dbReference type="SUPFAM" id="SSF56349">
    <property type="entry name" value="DNA breaking-rejoining enzymes"/>
    <property type="match status" value="1"/>
</dbReference>
<dbReference type="Proteomes" id="UP000014184">
    <property type="component" value="Unassembled WGS sequence"/>
</dbReference>
<keyword evidence="7" id="KW-1185">Reference proteome</keyword>
<dbReference type="RefSeq" id="WP_016188065.1">
    <property type="nucleotide sequence ID" value="NZ_AOSG01000005.1"/>
</dbReference>
<accession>A0A9P2TDQ3</accession>
<sequence length="277" mass="31750">MVRCRVPGHRRPAPHAPDTPERYTFDPVTDWADVTRAHIRGWLACLFARGYTDSYVNNQYRCLQQFFRWFAEDEEVPNIMLGMTPPRVAEKPVPVFSDDEIRALFATVQGRDIWSRRDLAILLFLRDTGVRLSELSGLQLDDVDVVEREATVTGKAKRTRTVKYSFEAARALDKYLRMRAKHAHAHVSAVWIGPKGPLTDSGIYQLVQRRAAQAGLQGVHPHRFRHHFSHTWLDRGGAEGDLMELNGWNSPQMLRRYGRSAAVARARRGYDRIMGSQ</sequence>
<dbReference type="Gene3D" id="1.10.150.130">
    <property type="match status" value="1"/>
</dbReference>
<gene>
    <name evidence="6" type="ORF">TM51_01403</name>
</gene>
<dbReference type="AlphaFoldDB" id="A0A9P2TDQ3"/>
<dbReference type="CDD" id="cd00397">
    <property type="entry name" value="DNA_BRE_C"/>
    <property type="match status" value="1"/>
</dbReference>
<evidence type="ECO:0000259" key="5">
    <source>
        <dbReference type="PROSITE" id="PS51898"/>
    </source>
</evidence>
<dbReference type="InterPro" id="IPR050090">
    <property type="entry name" value="Tyrosine_recombinase_XerCD"/>
</dbReference>
<dbReference type="PROSITE" id="PS51898">
    <property type="entry name" value="TYR_RECOMBINASE"/>
    <property type="match status" value="1"/>
</dbReference>
<evidence type="ECO:0000313" key="7">
    <source>
        <dbReference type="Proteomes" id="UP000014184"/>
    </source>
</evidence>
<evidence type="ECO:0000256" key="2">
    <source>
        <dbReference type="ARBA" id="ARBA00023125"/>
    </source>
</evidence>
<evidence type="ECO:0000313" key="6">
    <source>
        <dbReference type="EMBL" id="EOR72674.1"/>
    </source>
</evidence>
<evidence type="ECO:0000256" key="4">
    <source>
        <dbReference type="SAM" id="MobiDB-lite"/>
    </source>
</evidence>
<dbReference type="EMBL" id="AOSG01000005">
    <property type="protein sequence ID" value="EOR72674.1"/>
    <property type="molecule type" value="Genomic_DNA"/>
</dbReference>
<reference evidence="6 7" key="1">
    <citation type="journal article" date="2013" name="Genome Announc.">
        <title>Draft Genome Sequence of the Lignocellulose Decomposer Thermobifida fusca Strain TM51.</title>
        <authorList>
            <person name="Toth A."/>
            <person name="Barna T."/>
            <person name="Nagy I."/>
            <person name="Horvath B."/>
            <person name="Nagy I."/>
            <person name="Tancsics A."/>
            <person name="Kriszt B."/>
            <person name="Baka E."/>
            <person name="Fekete C."/>
            <person name="Kukolya J."/>
        </authorList>
    </citation>
    <scope>NUCLEOTIDE SEQUENCE [LARGE SCALE GENOMIC DNA]</scope>
    <source>
        <strain evidence="6 7">TM51</strain>
    </source>
</reference>
<dbReference type="InterPro" id="IPR010998">
    <property type="entry name" value="Integrase_recombinase_N"/>
</dbReference>
<dbReference type="InterPro" id="IPR013762">
    <property type="entry name" value="Integrase-like_cat_sf"/>
</dbReference>
<dbReference type="PANTHER" id="PTHR30349:SF41">
    <property type="entry name" value="INTEGRASE_RECOMBINASE PROTEIN MJ0367-RELATED"/>
    <property type="match status" value="1"/>
</dbReference>
<comment type="similarity">
    <text evidence="1">Belongs to the 'phage' integrase family.</text>
</comment>
<protein>
    <submittedName>
        <fullName evidence="6">Site-specific recombinase XerD</fullName>
    </submittedName>
</protein>
<dbReference type="InterPro" id="IPR011010">
    <property type="entry name" value="DNA_brk_join_enz"/>
</dbReference>
<dbReference type="Pfam" id="PF00589">
    <property type="entry name" value="Phage_integrase"/>
    <property type="match status" value="1"/>
</dbReference>
<keyword evidence="2" id="KW-0238">DNA-binding</keyword>
<feature type="region of interest" description="Disordered" evidence="4">
    <location>
        <begin position="1"/>
        <end position="20"/>
    </location>
</feature>
<evidence type="ECO:0000256" key="3">
    <source>
        <dbReference type="ARBA" id="ARBA00023172"/>
    </source>
</evidence>
<keyword evidence="3" id="KW-0233">DNA recombination</keyword>
<feature type="domain" description="Tyr recombinase" evidence="5">
    <location>
        <begin position="91"/>
        <end position="271"/>
    </location>
</feature>
<comment type="caution">
    <text evidence="6">The sequence shown here is derived from an EMBL/GenBank/DDBJ whole genome shotgun (WGS) entry which is preliminary data.</text>
</comment>
<dbReference type="Gene3D" id="1.10.443.10">
    <property type="entry name" value="Intergrase catalytic core"/>
    <property type="match status" value="1"/>
</dbReference>
<name>A0A9P2TDQ3_THEFU</name>
<dbReference type="InterPro" id="IPR002104">
    <property type="entry name" value="Integrase_catalytic"/>
</dbReference>
<evidence type="ECO:0000256" key="1">
    <source>
        <dbReference type="ARBA" id="ARBA00008857"/>
    </source>
</evidence>
<dbReference type="GO" id="GO:0006310">
    <property type="term" value="P:DNA recombination"/>
    <property type="evidence" value="ECO:0007669"/>
    <property type="project" value="UniProtKB-KW"/>
</dbReference>
<feature type="compositionally biased region" description="Basic residues" evidence="4">
    <location>
        <begin position="1"/>
        <end position="13"/>
    </location>
</feature>
<dbReference type="GO" id="GO:0015074">
    <property type="term" value="P:DNA integration"/>
    <property type="evidence" value="ECO:0007669"/>
    <property type="project" value="InterPro"/>
</dbReference>
<organism evidence="6 7">
    <name type="scientific">Thermobifida fusca TM51</name>
    <dbReference type="NCBI Taxonomy" id="1169414"/>
    <lineage>
        <taxon>Bacteria</taxon>
        <taxon>Bacillati</taxon>
        <taxon>Actinomycetota</taxon>
        <taxon>Actinomycetes</taxon>
        <taxon>Streptosporangiales</taxon>
        <taxon>Nocardiopsidaceae</taxon>
        <taxon>Thermobifida</taxon>
    </lineage>
</organism>
<dbReference type="PANTHER" id="PTHR30349">
    <property type="entry name" value="PHAGE INTEGRASE-RELATED"/>
    <property type="match status" value="1"/>
</dbReference>